<proteinExistence type="predicted"/>
<protein>
    <submittedName>
        <fullName evidence="1">LysR family transcriptional regulator</fullName>
    </submittedName>
</protein>
<dbReference type="Proteomes" id="UP000011700">
    <property type="component" value="Unassembled WGS sequence"/>
</dbReference>
<dbReference type="AlphaFoldDB" id="M2UTZ3"/>
<gene>
    <name evidence="1" type="ORF">B381_00505</name>
</gene>
<evidence type="ECO:0000313" key="1">
    <source>
        <dbReference type="EMBL" id="EME02125.1"/>
    </source>
</evidence>
<organism evidence="1 2">
    <name type="scientific">Stutzerimonas stutzeri NF13</name>
    <dbReference type="NCBI Taxonomy" id="1212548"/>
    <lineage>
        <taxon>Bacteria</taxon>
        <taxon>Pseudomonadati</taxon>
        <taxon>Pseudomonadota</taxon>
        <taxon>Gammaproteobacteria</taxon>
        <taxon>Pseudomonadales</taxon>
        <taxon>Pseudomonadaceae</taxon>
        <taxon>Stutzerimonas</taxon>
    </lineage>
</organism>
<feature type="non-terminal residue" evidence="1">
    <location>
        <position position="1"/>
    </location>
</feature>
<dbReference type="EMBL" id="AOBS01000007">
    <property type="protein sequence ID" value="EME02125.1"/>
    <property type="molecule type" value="Genomic_DNA"/>
</dbReference>
<evidence type="ECO:0000313" key="2">
    <source>
        <dbReference type="Proteomes" id="UP000011700"/>
    </source>
</evidence>
<name>M2UTZ3_STUST</name>
<comment type="caution">
    <text evidence="1">The sequence shown here is derived from an EMBL/GenBank/DDBJ whole genome shotgun (WGS) entry which is preliminary data.</text>
</comment>
<sequence>QKCGPFSFSAARYLIYSHARSYPAKLQLFADIIRAVMPNLVGMTSPGADALQSTAVGARTAAL</sequence>
<accession>M2UTZ3</accession>
<reference evidence="1 2" key="1">
    <citation type="journal article" date="2013" name="Genome Announc.">
        <title>Draft Genome of Pseudomonas stutzeri Strain NF13, a Nitrogen Fixer Isolated from the Galapagos Rift Hydrothermal Vent.</title>
        <authorList>
            <person name="Pena A."/>
            <person name="Busquets A."/>
            <person name="Gomila M."/>
            <person name="Mayol J."/>
            <person name="Bosch R."/>
            <person name="Nogales B."/>
            <person name="Garcia-Valdes E."/>
            <person name="Bennasar A."/>
            <person name="Lalucat J."/>
        </authorList>
    </citation>
    <scope>NUCLEOTIDE SEQUENCE [LARGE SCALE GENOMIC DNA]</scope>
    <source>
        <strain evidence="1 2">NF13</strain>
    </source>
</reference>